<accession>A0A3N0VZ06</accession>
<dbReference type="EMBL" id="RJTX01000002">
    <property type="protein sequence ID" value="ROH98041.1"/>
    <property type="molecule type" value="Genomic_DNA"/>
</dbReference>
<comment type="caution">
    <text evidence="1">The sequence shown here is derived from an EMBL/GenBank/DDBJ whole genome shotgun (WGS) entry which is preliminary data.</text>
</comment>
<proteinExistence type="predicted"/>
<organism evidence="1 2">
    <name type="scientific">Chryseobacterium daecheongense</name>
    <dbReference type="NCBI Taxonomy" id="192389"/>
    <lineage>
        <taxon>Bacteria</taxon>
        <taxon>Pseudomonadati</taxon>
        <taxon>Bacteroidota</taxon>
        <taxon>Flavobacteriia</taxon>
        <taxon>Flavobacteriales</taxon>
        <taxon>Weeksellaceae</taxon>
        <taxon>Chryseobacterium group</taxon>
        <taxon>Chryseobacterium</taxon>
    </lineage>
</organism>
<dbReference type="AlphaFoldDB" id="A0A3N0VZ06"/>
<dbReference type="Proteomes" id="UP000269375">
    <property type="component" value="Unassembled WGS sequence"/>
</dbReference>
<reference evidence="1 2" key="1">
    <citation type="submission" date="2018-11" db="EMBL/GenBank/DDBJ databases">
        <title>Proposal to divide the Flavobacteriaceae and reorganize its genera based on Amino Acid Identity values calculated from whole genome sequences.</title>
        <authorList>
            <person name="Nicholson A.C."/>
            <person name="Gulvik C.A."/>
            <person name="Whitney A.M."/>
            <person name="Humrighouse B.W."/>
            <person name="Bell M."/>
            <person name="Holmes B."/>
            <person name="Steigerwalt A."/>
            <person name="Villarma A."/>
            <person name="Sheth M."/>
            <person name="Batra D."/>
            <person name="Pryor J."/>
            <person name="Bernardet J.-F."/>
            <person name="Hugo C."/>
            <person name="Kampfer P."/>
            <person name="Newman J."/>
            <person name="Mcquiston J.R."/>
        </authorList>
    </citation>
    <scope>NUCLEOTIDE SEQUENCE [LARGE SCALE GENOMIC DNA]</scope>
    <source>
        <strain evidence="1 2">DSM 15235</strain>
    </source>
</reference>
<evidence type="ECO:0000313" key="1">
    <source>
        <dbReference type="EMBL" id="ROH98041.1"/>
    </source>
</evidence>
<evidence type="ECO:0000313" key="2">
    <source>
        <dbReference type="Proteomes" id="UP000269375"/>
    </source>
</evidence>
<name>A0A3N0VZ06_9FLAO</name>
<sequence>MFTKYYSQNGQVTMSPNMVITVYADQIDQLSESYTLDIPDLTFKSEKDLQKFCKVMSFDFYTLSGDYETKQMKISFNKKSLLERQFTIEKMNTFFLHLSGRLKSVYKKINQL</sequence>
<gene>
    <name evidence="1" type="ORF">EGI05_11900</name>
</gene>
<protein>
    <submittedName>
        <fullName evidence="1">Uncharacterized protein</fullName>
    </submittedName>
</protein>